<feature type="transmembrane region" description="Helical" evidence="1">
    <location>
        <begin position="94"/>
        <end position="114"/>
    </location>
</feature>
<keyword evidence="1" id="KW-0472">Membrane</keyword>
<evidence type="ECO:0000256" key="1">
    <source>
        <dbReference type="SAM" id="Phobius"/>
    </source>
</evidence>
<evidence type="ECO:0000313" key="3">
    <source>
        <dbReference type="Proteomes" id="UP000077355"/>
    </source>
</evidence>
<protein>
    <submittedName>
        <fullName evidence="2">Uncharacterized protein</fullName>
    </submittedName>
</protein>
<proteinExistence type="predicted"/>
<dbReference type="AlphaFoldDB" id="A0A168PBB6"/>
<dbReference type="EMBL" id="LVJI01000015">
    <property type="protein sequence ID" value="OAB46595.1"/>
    <property type="molecule type" value="Genomic_DNA"/>
</dbReference>
<evidence type="ECO:0000313" key="2">
    <source>
        <dbReference type="EMBL" id="OAB46595.1"/>
    </source>
</evidence>
<sequence>MNEKLTHAYEYLDLPEDITREELDRRFNLLLKRQRSSSDDGDTTYEEEFRAFKFILDELDQREIMEAEDRRFAKWGRQANAARRVENFFRLYKIHTVISIIVLIVLVVGGNALYKNGQEQKYLASLPPVDARIMFLGNFAMKDPKSDNDELNKAIVKQYPAWKRVEASIVSLPSTGNSVDTLDMTYVQRAVVELAANKPDILIMDEVTLAWIGQQKGLQNLEEVVVEGKLASDDIRLKSMKDEESGQEVVVGIDITDTSFASGLPINSLKMIVGVLEGDEKMQKAMEFIVHVLSETAVQ</sequence>
<accession>A0A168PBB6</accession>
<reference evidence="2 3" key="1">
    <citation type="submission" date="2016-03" db="EMBL/GenBank/DDBJ databases">
        <title>Draft genome sequence of Paenibacillus antarcticus CECT 5836.</title>
        <authorList>
            <person name="Shin S.-K."/>
            <person name="Yi H."/>
        </authorList>
    </citation>
    <scope>NUCLEOTIDE SEQUENCE [LARGE SCALE GENOMIC DNA]</scope>
    <source>
        <strain evidence="2 3">CECT 5836</strain>
    </source>
</reference>
<name>A0A168PBB6_9BACL</name>
<keyword evidence="1" id="KW-0812">Transmembrane</keyword>
<dbReference type="OrthoDB" id="1738492at2"/>
<comment type="caution">
    <text evidence="2">The sequence shown here is derived from an EMBL/GenBank/DDBJ whole genome shotgun (WGS) entry which is preliminary data.</text>
</comment>
<dbReference type="Proteomes" id="UP000077355">
    <property type="component" value="Unassembled WGS sequence"/>
</dbReference>
<keyword evidence="3" id="KW-1185">Reference proteome</keyword>
<keyword evidence="1" id="KW-1133">Transmembrane helix</keyword>
<gene>
    <name evidence="2" type="ORF">PBAT_11330</name>
</gene>
<dbReference type="RefSeq" id="WP_068649558.1">
    <property type="nucleotide sequence ID" value="NZ_CP043611.1"/>
</dbReference>
<organism evidence="2 3">
    <name type="scientific">Paenibacillus antarcticus</name>
    <dbReference type="NCBI Taxonomy" id="253703"/>
    <lineage>
        <taxon>Bacteria</taxon>
        <taxon>Bacillati</taxon>
        <taxon>Bacillota</taxon>
        <taxon>Bacilli</taxon>
        <taxon>Bacillales</taxon>
        <taxon>Paenibacillaceae</taxon>
        <taxon>Paenibacillus</taxon>
    </lineage>
</organism>